<dbReference type="Pfam" id="PF13487">
    <property type="entry name" value="HD_5"/>
    <property type="match status" value="1"/>
</dbReference>
<feature type="domain" description="HD-GYP" evidence="3">
    <location>
        <begin position="345"/>
        <end position="540"/>
    </location>
</feature>
<dbReference type="PANTHER" id="PTHR43155">
    <property type="entry name" value="CYCLIC DI-GMP PHOSPHODIESTERASE PA4108-RELATED"/>
    <property type="match status" value="1"/>
</dbReference>
<sequence>MKGLQIERIGPADDFHFSFKGVVDPDGARKLDRLLLKCQGKSARRVRLDFSGVESVSSLGLSVLSRWGKVYEGTDRRIEMNGASAELRASLQSAGAIIYIANAPGSPPASAEAPKPRAAEPDSEKEHAHEKGTHEKGVPGPHTHEKRAHEKSEEPAREAPKPSDAPVGPEMASLQTKLKRKIVEFRNLFEITQALNLAQDLDEVMNLFGLSVMGQFGLERLALFLSDPDKDGHLIPRHVRGFPQHHFQDFVIPWTAFRRFGPDKAFMTLQELETKHTGSDELEALRETGFEWAVLLWVRRDLEGVLFVSGRGGGRKFTEDDRDLLTILAHQGAVAISNARVQRAQEERNLGLVRGMMALIESRDGYAKGSTERVVRYVSAVARLLDYPKEHLKSLVYGAVLRDIGMITVSGLILKNPAHLSEEEWGLIKQHPVRGEQILEEMNFPKEVIAIVLNHHERWGGEGYPNGIRGQEIPLGARIVSLVDAYVAMTSERPYRRALPYEKARQVIAENWGSPFDPSVIEIFLSVLDKIERRSRLRTGQPLTSGSAPAAGTAASPGSAAATDHAVGAIDPLASGATIPGEGKGPDGSSGTTKSGPAVEANRT</sequence>
<evidence type="ECO:0000259" key="2">
    <source>
        <dbReference type="PROSITE" id="PS50801"/>
    </source>
</evidence>
<feature type="region of interest" description="Disordered" evidence="1">
    <location>
        <begin position="539"/>
        <end position="604"/>
    </location>
</feature>
<name>A0A538T0R0_UNCEI</name>
<feature type="region of interest" description="Disordered" evidence="1">
    <location>
        <begin position="106"/>
        <end position="171"/>
    </location>
</feature>
<accession>A0A538T0R0</accession>
<dbReference type="InterPro" id="IPR036513">
    <property type="entry name" value="STAS_dom_sf"/>
</dbReference>
<gene>
    <name evidence="4" type="ORF">E6K75_07220</name>
</gene>
<dbReference type="SUPFAM" id="SSF52091">
    <property type="entry name" value="SpoIIaa-like"/>
    <property type="match status" value="1"/>
</dbReference>
<reference evidence="4 5" key="1">
    <citation type="journal article" date="2019" name="Nat. Microbiol.">
        <title>Mediterranean grassland soil C-N compound turnover is dependent on rainfall and depth, and is mediated by genomically divergent microorganisms.</title>
        <authorList>
            <person name="Diamond S."/>
            <person name="Andeer P.F."/>
            <person name="Li Z."/>
            <person name="Crits-Christoph A."/>
            <person name="Burstein D."/>
            <person name="Anantharaman K."/>
            <person name="Lane K.R."/>
            <person name="Thomas B.C."/>
            <person name="Pan C."/>
            <person name="Northen T.R."/>
            <person name="Banfield J.F."/>
        </authorList>
    </citation>
    <scope>NUCLEOTIDE SEQUENCE [LARGE SCALE GENOMIC DNA]</scope>
    <source>
        <strain evidence="4">WS_5</strain>
    </source>
</reference>
<evidence type="ECO:0000259" key="3">
    <source>
        <dbReference type="PROSITE" id="PS51832"/>
    </source>
</evidence>
<dbReference type="EMBL" id="VBOV01000174">
    <property type="protein sequence ID" value="TMQ57221.1"/>
    <property type="molecule type" value="Genomic_DNA"/>
</dbReference>
<dbReference type="PROSITE" id="PS51832">
    <property type="entry name" value="HD_GYP"/>
    <property type="match status" value="1"/>
</dbReference>
<dbReference type="CDD" id="cd00077">
    <property type="entry name" value="HDc"/>
    <property type="match status" value="1"/>
</dbReference>
<dbReference type="Gene3D" id="3.30.750.24">
    <property type="entry name" value="STAS domain"/>
    <property type="match status" value="1"/>
</dbReference>
<dbReference type="Pfam" id="PF13466">
    <property type="entry name" value="STAS_2"/>
    <property type="match status" value="1"/>
</dbReference>
<evidence type="ECO:0000313" key="5">
    <source>
        <dbReference type="Proteomes" id="UP000320913"/>
    </source>
</evidence>
<feature type="domain" description="STAS" evidence="2">
    <location>
        <begin position="17"/>
        <end position="95"/>
    </location>
</feature>
<dbReference type="SUPFAM" id="SSF55781">
    <property type="entry name" value="GAF domain-like"/>
    <property type="match status" value="1"/>
</dbReference>
<dbReference type="InterPro" id="IPR003607">
    <property type="entry name" value="HD/PDEase_dom"/>
</dbReference>
<dbReference type="InterPro" id="IPR002645">
    <property type="entry name" value="STAS_dom"/>
</dbReference>
<dbReference type="Gene3D" id="1.10.3210.10">
    <property type="entry name" value="Hypothetical protein af1432"/>
    <property type="match status" value="1"/>
</dbReference>
<dbReference type="Proteomes" id="UP000320913">
    <property type="component" value="Unassembled WGS sequence"/>
</dbReference>
<evidence type="ECO:0000256" key="1">
    <source>
        <dbReference type="SAM" id="MobiDB-lite"/>
    </source>
</evidence>
<dbReference type="InterPro" id="IPR037522">
    <property type="entry name" value="HD_GYP_dom"/>
</dbReference>
<feature type="compositionally biased region" description="Low complexity" evidence="1">
    <location>
        <begin position="544"/>
        <end position="563"/>
    </location>
</feature>
<dbReference type="AlphaFoldDB" id="A0A538T0R0"/>
<comment type="caution">
    <text evidence="4">The sequence shown here is derived from an EMBL/GenBank/DDBJ whole genome shotgun (WGS) entry which is preliminary data.</text>
</comment>
<feature type="compositionally biased region" description="Basic and acidic residues" evidence="1">
    <location>
        <begin position="114"/>
        <end position="137"/>
    </location>
</feature>
<dbReference type="PANTHER" id="PTHR43155:SF2">
    <property type="entry name" value="CYCLIC DI-GMP PHOSPHODIESTERASE PA4108"/>
    <property type="match status" value="1"/>
</dbReference>
<evidence type="ECO:0000313" key="4">
    <source>
        <dbReference type="EMBL" id="TMQ57221.1"/>
    </source>
</evidence>
<dbReference type="PROSITE" id="PS50801">
    <property type="entry name" value="STAS"/>
    <property type="match status" value="1"/>
</dbReference>
<feature type="compositionally biased region" description="Basic and acidic residues" evidence="1">
    <location>
        <begin position="147"/>
        <end position="161"/>
    </location>
</feature>
<dbReference type="InterPro" id="IPR029016">
    <property type="entry name" value="GAF-like_dom_sf"/>
</dbReference>
<dbReference type="Gene3D" id="3.30.450.40">
    <property type="match status" value="1"/>
</dbReference>
<dbReference type="SUPFAM" id="SSF109604">
    <property type="entry name" value="HD-domain/PDEase-like"/>
    <property type="match status" value="1"/>
</dbReference>
<proteinExistence type="predicted"/>
<organism evidence="4 5">
    <name type="scientific">Eiseniibacteriota bacterium</name>
    <dbReference type="NCBI Taxonomy" id="2212470"/>
    <lineage>
        <taxon>Bacteria</taxon>
        <taxon>Candidatus Eiseniibacteriota</taxon>
    </lineage>
</organism>
<dbReference type="InterPro" id="IPR058548">
    <property type="entry name" value="MlaB-like_STAS"/>
</dbReference>
<protein>
    <submittedName>
        <fullName evidence="4">STAS domain-containing protein</fullName>
    </submittedName>
</protein>